<dbReference type="PANTHER" id="PTHR45786">
    <property type="entry name" value="DNA BINDING PROTEIN-LIKE"/>
    <property type="match status" value="1"/>
</dbReference>
<reference evidence="4" key="1">
    <citation type="submission" date="2016-06" db="UniProtKB">
        <authorList>
            <consortium name="WormBaseParasite"/>
        </authorList>
    </citation>
    <scope>IDENTIFICATION</scope>
</reference>
<organism evidence="4">
    <name type="scientific">Onchocerca ochengi</name>
    <name type="common">Filarial nematode worm</name>
    <dbReference type="NCBI Taxonomy" id="42157"/>
    <lineage>
        <taxon>Eukaryota</taxon>
        <taxon>Metazoa</taxon>
        <taxon>Ecdysozoa</taxon>
        <taxon>Nematoda</taxon>
        <taxon>Chromadorea</taxon>
        <taxon>Rhabditida</taxon>
        <taxon>Spirurina</taxon>
        <taxon>Spiruromorpha</taxon>
        <taxon>Filarioidea</taxon>
        <taxon>Onchocercidae</taxon>
        <taxon>Onchocerca</taxon>
    </lineage>
</organism>
<proteinExistence type="predicted"/>
<accession>A0A182DYQ4</accession>
<dbReference type="Proteomes" id="UP000271087">
    <property type="component" value="Unassembled WGS sequence"/>
</dbReference>
<gene>
    <name evidence="2" type="ORF">NOO_LOCUS805</name>
</gene>
<reference evidence="2 3" key="2">
    <citation type="submission" date="2018-08" db="EMBL/GenBank/DDBJ databases">
        <authorList>
            <person name="Laetsch R D."/>
            <person name="Stevens L."/>
            <person name="Kumar S."/>
            <person name="Blaxter L. M."/>
        </authorList>
    </citation>
    <scope>NUCLEOTIDE SEQUENCE [LARGE SCALE GENOMIC DNA]</scope>
</reference>
<dbReference type="PANTHER" id="PTHR45786:SF74">
    <property type="entry name" value="ATP-DEPENDENT DNA HELICASE"/>
    <property type="match status" value="1"/>
</dbReference>
<dbReference type="AlphaFoldDB" id="A0A182DYQ4"/>
<name>A0A182DYQ4_ONCOC</name>
<protein>
    <submittedName>
        <fullName evidence="4">Helitron_like_N domain-containing protein</fullName>
    </submittedName>
</protein>
<dbReference type="Pfam" id="PF14214">
    <property type="entry name" value="Helitron_like_N"/>
    <property type="match status" value="1"/>
</dbReference>
<evidence type="ECO:0000259" key="1">
    <source>
        <dbReference type="Pfam" id="PF14214"/>
    </source>
</evidence>
<sequence>MYGWEHGDRVLQLQICFFLNRMNPQPACSHRYYDEVCPDCKALEFNGETKRMCCAAGKIKLPQLGESAEPLKTVLAGYTAESKHFLSNIRKYTSYFQKIERVRRFNAPSIDEVAIVIVGDQLQPRDIILHRRNDQLTKIAETDRCYDALQYSIIFWDGSTCHMHEYAQDVIAYVRHYGRPDQFLTFTCSPAWDDIQNLLLPGQSPVDRHDITASVFRQKLKSLMDFMVKHEVFGSVCCWIYLVE</sequence>
<evidence type="ECO:0000313" key="3">
    <source>
        <dbReference type="Proteomes" id="UP000271087"/>
    </source>
</evidence>
<evidence type="ECO:0000313" key="2">
    <source>
        <dbReference type="EMBL" id="VDK62875.1"/>
    </source>
</evidence>
<dbReference type="STRING" id="42157.A0A182DYQ4"/>
<dbReference type="EMBL" id="UYRW01000086">
    <property type="protein sequence ID" value="VDK62875.1"/>
    <property type="molecule type" value="Genomic_DNA"/>
</dbReference>
<dbReference type="InterPro" id="IPR025476">
    <property type="entry name" value="Helitron_helicase-like"/>
</dbReference>
<keyword evidence="3" id="KW-1185">Reference proteome</keyword>
<dbReference type="OrthoDB" id="10055660at2759"/>
<evidence type="ECO:0000313" key="4">
    <source>
        <dbReference type="WBParaSite" id="nOo.2.0.1.t00805-RA"/>
    </source>
</evidence>
<dbReference type="WBParaSite" id="nOo.2.0.1.t00805-RA">
    <property type="protein sequence ID" value="nOo.2.0.1.t00805-RA"/>
    <property type="gene ID" value="nOo.2.0.1.g00805"/>
</dbReference>
<feature type="domain" description="Helitron helicase-like" evidence="1">
    <location>
        <begin position="156"/>
        <end position="244"/>
    </location>
</feature>